<name>A0ABX4GXP1_9BACI</name>
<proteinExistence type="predicted"/>
<feature type="region of interest" description="Disordered" evidence="1">
    <location>
        <begin position="1"/>
        <end position="34"/>
    </location>
</feature>
<comment type="caution">
    <text evidence="2">The sequence shown here is derived from an EMBL/GenBank/DDBJ whole genome shotgun (WGS) entry which is preliminary data.</text>
</comment>
<evidence type="ECO:0000313" key="3">
    <source>
        <dbReference type="Proteomes" id="UP000216852"/>
    </source>
</evidence>
<keyword evidence="3" id="KW-1185">Reference proteome</keyword>
<evidence type="ECO:0000313" key="2">
    <source>
        <dbReference type="EMBL" id="PAD99621.1"/>
    </source>
</evidence>
<feature type="compositionally biased region" description="Basic and acidic residues" evidence="1">
    <location>
        <begin position="20"/>
        <end position="34"/>
    </location>
</feature>
<organism evidence="2 3">
    <name type="scientific">Terribacillus saccharophilus</name>
    <dbReference type="NCBI Taxonomy" id="361277"/>
    <lineage>
        <taxon>Bacteria</taxon>
        <taxon>Bacillati</taxon>
        <taxon>Bacillota</taxon>
        <taxon>Bacilli</taxon>
        <taxon>Bacillales</taxon>
        <taxon>Bacillaceae</taxon>
        <taxon>Terribacillus</taxon>
    </lineage>
</organism>
<dbReference type="RefSeq" id="WP_095219082.1">
    <property type="nucleotide sequence ID" value="NZ_NPBJ01000022.1"/>
</dbReference>
<dbReference type="Proteomes" id="UP000216852">
    <property type="component" value="Unassembled WGS sequence"/>
</dbReference>
<protein>
    <submittedName>
        <fullName evidence="2">Uncharacterized protein</fullName>
    </submittedName>
</protein>
<dbReference type="EMBL" id="NPBJ01000022">
    <property type="protein sequence ID" value="PAD99621.1"/>
    <property type="molecule type" value="Genomic_DNA"/>
</dbReference>
<sequence length="63" mass="7069">MAKKYKYEEGSYMGVAQSNRENDSNDNNSDKDKNNDCQLCCVGGTRWGGSFLSPQDPPFPPYL</sequence>
<gene>
    <name evidence="2" type="ORF">CHH48_12140</name>
</gene>
<evidence type="ECO:0000256" key="1">
    <source>
        <dbReference type="SAM" id="MobiDB-lite"/>
    </source>
</evidence>
<accession>A0ABX4GXP1</accession>
<reference evidence="2 3" key="1">
    <citation type="submission" date="2017-07" db="EMBL/GenBank/DDBJ databases">
        <title>Isolation and whole genome analysis of endospore-forming bacteria from heroin.</title>
        <authorList>
            <person name="Kalinowski J."/>
            <person name="Ahrens B."/>
            <person name="Al-Dilaimi A."/>
            <person name="Winkler A."/>
            <person name="Wibberg D."/>
            <person name="Schleenbecker U."/>
            <person name="Ruckert C."/>
            <person name="Wolfel R."/>
            <person name="Grass G."/>
        </authorList>
    </citation>
    <scope>NUCLEOTIDE SEQUENCE [LARGE SCALE GENOMIC DNA]</scope>
    <source>
        <strain evidence="2 3">7517-1</strain>
    </source>
</reference>